<dbReference type="Proteomes" id="UP000000763">
    <property type="component" value="Chromosome 3"/>
</dbReference>
<reference evidence="4" key="2">
    <citation type="journal article" date="2008" name="Nucleic Acids Res.">
        <title>The rice annotation project database (RAP-DB): 2008 update.</title>
        <authorList>
            <consortium name="The rice annotation project (RAP)"/>
        </authorList>
    </citation>
    <scope>GENOME REANNOTATION</scope>
    <source>
        <strain evidence="4">cv. Nipponbare</strain>
    </source>
</reference>
<organism evidence="3 4">
    <name type="scientific">Oryza sativa subsp. japonica</name>
    <name type="common">Rice</name>
    <dbReference type="NCBI Taxonomy" id="39947"/>
    <lineage>
        <taxon>Eukaryota</taxon>
        <taxon>Viridiplantae</taxon>
        <taxon>Streptophyta</taxon>
        <taxon>Embryophyta</taxon>
        <taxon>Tracheophyta</taxon>
        <taxon>Spermatophyta</taxon>
        <taxon>Magnoliopsida</taxon>
        <taxon>Liliopsida</taxon>
        <taxon>Poales</taxon>
        <taxon>Poaceae</taxon>
        <taxon>BOP clade</taxon>
        <taxon>Oryzoideae</taxon>
        <taxon>Oryzeae</taxon>
        <taxon>Oryzinae</taxon>
        <taxon>Oryza</taxon>
        <taxon>Oryza sativa</taxon>
    </lineage>
</organism>
<feature type="transmembrane region" description="Helical" evidence="1">
    <location>
        <begin position="20"/>
        <end position="47"/>
    </location>
</feature>
<keyword evidence="1" id="KW-1133">Transmembrane helix</keyword>
<evidence type="ECO:0000313" key="3">
    <source>
        <dbReference type="EMBL" id="BAF11063.2"/>
    </source>
</evidence>
<keyword evidence="1" id="KW-0812">Transmembrane</keyword>
<dbReference type="AlphaFoldDB" id="Q0DUM5"/>
<dbReference type="Gene3D" id="2.70.150.10">
    <property type="entry name" value="Calcium-transporting ATPase, cytoplasmic transduction domain A"/>
    <property type="match status" value="1"/>
</dbReference>
<dbReference type="EMBL" id="AP008209">
    <property type="protein sequence ID" value="BAF11063.2"/>
    <property type="molecule type" value="Genomic_DNA"/>
</dbReference>
<evidence type="ECO:0000313" key="4">
    <source>
        <dbReference type="Proteomes" id="UP000000763"/>
    </source>
</evidence>
<keyword evidence="1" id="KW-0472">Membrane</keyword>
<sequence length="112" mass="12454">MYSLKHYWRNFAVVVDGSEVIYLQFCMFFIIRLNLLASGNYLCLILLQSLLSPQSRLVVTSSSDDPSSDGVLNSDAITVEVPVDDVRVGDFILVLPGETIPVDVRSHTGFML</sequence>
<gene>
    <name evidence="3" type="ordered locus">Os03g0178100</name>
</gene>
<feature type="domain" description="P-type ATPase A" evidence="2">
    <location>
        <begin position="74"/>
        <end position="106"/>
    </location>
</feature>
<dbReference type="InterPro" id="IPR008250">
    <property type="entry name" value="ATPase_P-typ_transduc_dom_A_sf"/>
</dbReference>
<proteinExistence type="predicted"/>
<reference evidence="3 4" key="1">
    <citation type="journal article" date="2005" name="Nature">
        <title>The map-based sequence of the rice genome.</title>
        <authorList>
            <consortium name="International rice genome sequencing project (IRGSP)"/>
            <person name="Matsumoto T."/>
            <person name="Wu J."/>
            <person name="Kanamori H."/>
            <person name="Katayose Y."/>
            <person name="Fujisawa M."/>
            <person name="Namiki N."/>
            <person name="Mizuno H."/>
            <person name="Yamamoto K."/>
            <person name="Antonio B.A."/>
            <person name="Baba T."/>
            <person name="Sakata K."/>
            <person name="Nagamura Y."/>
            <person name="Aoki H."/>
            <person name="Arikawa K."/>
            <person name="Arita K."/>
            <person name="Bito T."/>
            <person name="Chiden Y."/>
            <person name="Fujitsuka N."/>
            <person name="Fukunaka R."/>
            <person name="Hamada M."/>
            <person name="Harada C."/>
            <person name="Hayashi A."/>
            <person name="Hijishita S."/>
            <person name="Honda M."/>
            <person name="Hosokawa S."/>
            <person name="Ichikawa Y."/>
            <person name="Idonuma A."/>
            <person name="Iijima M."/>
            <person name="Ikeda M."/>
            <person name="Ikeno M."/>
            <person name="Ito K."/>
            <person name="Ito S."/>
            <person name="Ito T."/>
            <person name="Ito Y."/>
            <person name="Ito Y."/>
            <person name="Iwabuchi A."/>
            <person name="Kamiya K."/>
            <person name="Karasawa W."/>
            <person name="Kurita K."/>
            <person name="Katagiri S."/>
            <person name="Kikuta A."/>
            <person name="Kobayashi H."/>
            <person name="Kobayashi N."/>
            <person name="Machita K."/>
            <person name="Maehara T."/>
            <person name="Masukawa M."/>
            <person name="Mizubayashi T."/>
            <person name="Mukai Y."/>
            <person name="Nagasaki H."/>
            <person name="Nagata Y."/>
            <person name="Naito S."/>
            <person name="Nakashima M."/>
            <person name="Nakama Y."/>
            <person name="Nakamichi Y."/>
            <person name="Nakamura M."/>
            <person name="Meguro A."/>
            <person name="Negishi M."/>
            <person name="Ohta I."/>
            <person name="Ohta T."/>
            <person name="Okamoto M."/>
            <person name="Ono N."/>
            <person name="Saji S."/>
            <person name="Sakaguchi M."/>
            <person name="Sakai K."/>
            <person name="Shibata M."/>
            <person name="Shimokawa T."/>
            <person name="Song J."/>
            <person name="Takazaki Y."/>
            <person name="Terasawa K."/>
            <person name="Tsugane M."/>
            <person name="Tsuji K."/>
            <person name="Ueda S."/>
            <person name="Waki K."/>
            <person name="Yamagata H."/>
            <person name="Yamamoto M."/>
            <person name="Yamamoto S."/>
            <person name="Yamane H."/>
            <person name="Yoshiki S."/>
            <person name="Yoshihara R."/>
            <person name="Yukawa K."/>
            <person name="Zhong H."/>
            <person name="Yano M."/>
            <person name="Yuan Q."/>
            <person name="Ouyang S."/>
            <person name="Liu J."/>
            <person name="Jones K.M."/>
            <person name="Gansberger K."/>
            <person name="Moffat K."/>
            <person name="Hill J."/>
            <person name="Bera J."/>
            <person name="Fadrosh D."/>
            <person name="Jin S."/>
            <person name="Johri S."/>
            <person name="Kim M."/>
            <person name="Overton L."/>
            <person name="Reardon M."/>
            <person name="Tsitrin T."/>
            <person name="Vuong H."/>
            <person name="Weaver B."/>
            <person name="Ciecko A."/>
            <person name="Tallon L."/>
            <person name="Jackson J."/>
            <person name="Pai G."/>
            <person name="Aken S.V."/>
            <person name="Utterback T."/>
            <person name="Reidmuller S."/>
            <person name="Feldblyum T."/>
            <person name="Hsiao J."/>
            <person name="Zismann V."/>
            <person name="Iobst S."/>
            <person name="de Vazeille A.R."/>
            <person name="Buell C.R."/>
            <person name="Ying K."/>
            <person name="Li Y."/>
            <person name="Lu T."/>
            <person name="Huang Y."/>
            <person name="Zhao Q."/>
            <person name="Feng Q."/>
            <person name="Zhang L."/>
            <person name="Zhu J."/>
            <person name="Weng Q."/>
            <person name="Mu J."/>
            <person name="Lu Y."/>
            <person name="Fan D."/>
            <person name="Liu Y."/>
            <person name="Guan J."/>
            <person name="Zhang Y."/>
            <person name="Yu S."/>
            <person name="Liu X."/>
            <person name="Zhang Y."/>
            <person name="Hong G."/>
            <person name="Han B."/>
            <person name="Choisne N."/>
            <person name="Demange N."/>
            <person name="Orjeda G."/>
            <person name="Samain S."/>
            <person name="Cattolico L."/>
            <person name="Pelletier E."/>
            <person name="Couloux A."/>
            <person name="Segurens B."/>
            <person name="Wincker P."/>
            <person name="D'Hont A."/>
            <person name="Scarpelli C."/>
            <person name="Weissenbach J."/>
            <person name="Salanoubat M."/>
            <person name="Quetier F."/>
            <person name="Yu Y."/>
            <person name="Kim H.R."/>
            <person name="Rambo T."/>
            <person name="Currie J."/>
            <person name="Collura K."/>
            <person name="Luo M."/>
            <person name="Yang T."/>
            <person name="Ammiraju J.S.S."/>
            <person name="Engler F."/>
            <person name="Soderlund C."/>
            <person name="Wing R.A."/>
            <person name="Palmer L.E."/>
            <person name="de la Bastide M."/>
            <person name="Spiegel L."/>
            <person name="Nascimento L."/>
            <person name="Zutavern T."/>
            <person name="O'Shaughnessy A."/>
            <person name="Dike S."/>
            <person name="Dedhia N."/>
            <person name="Preston R."/>
            <person name="Balija V."/>
            <person name="McCombie W.R."/>
            <person name="Chow T."/>
            <person name="Chen H."/>
            <person name="Chung M."/>
            <person name="Chen C."/>
            <person name="Shaw J."/>
            <person name="Wu H."/>
            <person name="Hsiao K."/>
            <person name="Chao Y."/>
            <person name="Chu M."/>
            <person name="Cheng C."/>
            <person name="Hour A."/>
            <person name="Lee P."/>
            <person name="Lin S."/>
            <person name="Lin Y."/>
            <person name="Liou J."/>
            <person name="Liu S."/>
            <person name="Hsing Y."/>
            <person name="Raghuvanshi S."/>
            <person name="Mohanty A."/>
            <person name="Bharti A.K."/>
            <person name="Gaur A."/>
            <person name="Gupta V."/>
            <person name="Kumar D."/>
            <person name="Ravi V."/>
            <person name="Vij S."/>
            <person name="Kapur A."/>
            <person name="Khurana P."/>
            <person name="Khurana P."/>
            <person name="Khurana J.P."/>
            <person name="Tyagi A.K."/>
            <person name="Gaikwad K."/>
            <person name="Singh A."/>
            <person name="Dalal V."/>
            <person name="Srivastava S."/>
            <person name="Dixit A."/>
            <person name="Pal A.K."/>
            <person name="Ghazi I.A."/>
            <person name="Yadav M."/>
            <person name="Pandit A."/>
            <person name="Bhargava A."/>
            <person name="Sureshbabu K."/>
            <person name="Batra K."/>
            <person name="Sharma T.R."/>
            <person name="Mohapatra T."/>
            <person name="Singh N.K."/>
            <person name="Messing J."/>
            <person name="Nelson A.B."/>
            <person name="Fuks G."/>
            <person name="Kavchok S."/>
            <person name="Keizer G."/>
            <person name="Linton E."/>
            <person name="Llaca V."/>
            <person name="Song R."/>
            <person name="Tanyolac B."/>
            <person name="Young S."/>
            <person name="Ho-Il K."/>
            <person name="Hahn J.H."/>
            <person name="Sangsakoo G."/>
            <person name="Vanavichit A."/>
            <person name="de Mattos Luiz.A.T."/>
            <person name="Zimmer P.D."/>
            <person name="Malone G."/>
            <person name="Dellagostin O."/>
            <person name="de Oliveira A.C."/>
            <person name="Bevan M."/>
            <person name="Bancroft I."/>
            <person name="Minx P."/>
            <person name="Cordum H."/>
            <person name="Wilson R."/>
            <person name="Cheng Z."/>
            <person name="Jin W."/>
            <person name="Jiang J."/>
            <person name="Leong S.A."/>
            <person name="Iwama H."/>
            <person name="Gojobori T."/>
            <person name="Itoh T."/>
            <person name="Niimura Y."/>
            <person name="Fujii Y."/>
            <person name="Habara T."/>
            <person name="Sakai H."/>
            <person name="Sato Y."/>
            <person name="Wilson G."/>
            <person name="Kumar K."/>
            <person name="McCouch S."/>
            <person name="Juretic N."/>
            <person name="Hoen D."/>
            <person name="Wright S."/>
            <person name="Bruskiewich R."/>
            <person name="Bureau T."/>
            <person name="Miyao A."/>
            <person name="Hirochika H."/>
            <person name="Nishikawa T."/>
            <person name="Kadowaki K."/>
            <person name="Sugiura M."/>
            <person name="Burr B."/>
            <person name="Sasaki T."/>
        </authorList>
    </citation>
    <scope>NUCLEOTIDE SEQUENCE [LARGE SCALE GENOMIC DNA]</scope>
    <source>
        <strain evidence="4">cv. Nipponbare</strain>
    </source>
</reference>
<name>Q0DUM5_ORYSJ</name>
<accession>Q0DUM5</accession>
<dbReference type="Pfam" id="PF00122">
    <property type="entry name" value="E1-E2_ATPase"/>
    <property type="match status" value="1"/>
</dbReference>
<evidence type="ECO:0000256" key="1">
    <source>
        <dbReference type="SAM" id="Phobius"/>
    </source>
</evidence>
<dbReference type="SUPFAM" id="SSF81653">
    <property type="entry name" value="Calcium ATPase, transduction domain A"/>
    <property type="match status" value="1"/>
</dbReference>
<dbReference type="InterPro" id="IPR059000">
    <property type="entry name" value="ATPase_P-type_domA"/>
</dbReference>
<evidence type="ECO:0000259" key="2">
    <source>
        <dbReference type="Pfam" id="PF00122"/>
    </source>
</evidence>
<protein>
    <submittedName>
        <fullName evidence="3">Os03g0178100 protein</fullName>
    </submittedName>
</protein>
<dbReference type="KEGG" id="dosa:Os03g0178100"/>